<dbReference type="EMBL" id="OX395128">
    <property type="protein sequence ID" value="CAI5771222.1"/>
    <property type="molecule type" value="Genomic_DNA"/>
</dbReference>
<accession>A0AA35K5I5</accession>
<proteinExistence type="predicted"/>
<dbReference type="Proteomes" id="UP001178461">
    <property type="component" value="Chromosome 3"/>
</dbReference>
<organism evidence="1 2">
    <name type="scientific">Podarcis lilfordi</name>
    <name type="common">Lilford's wall lizard</name>
    <dbReference type="NCBI Taxonomy" id="74358"/>
    <lineage>
        <taxon>Eukaryota</taxon>
        <taxon>Metazoa</taxon>
        <taxon>Chordata</taxon>
        <taxon>Craniata</taxon>
        <taxon>Vertebrata</taxon>
        <taxon>Euteleostomi</taxon>
        <taxon>Lepidosauria</taxon>
        <taxon>Squamata</taxon>
        <taxon>Bifurcata</taxon>
        <taxon>Unidentata</taxon>
        <taxon>Episquamata</taxon>
        <taxon>Laterata</taxon>
        <taxon>Lacertibaenia</taxon>
        <taxon>Lacertidae</taxon>
        <taxon>Podarcis</taxon>
    </lineage>
</organism>
<evidence type="ECO:0000313" key="2">
    <source>
        <dbReference type="Proteomes" id="UP001178461"/>
    </source>
</evidence>
<keyword evidence="2" id="KW-1185">Reference proteome</keyword>
<protein>
    <submittedName>
        <fullName evidence="1">Uncharacterized protein</fullName>
    </submittedName>
</protein>
<gene>
    <name evidence="1" type="ORF">PODLI_1B034820</name>
</gene>
<reference evidence="1" key="1">
    <citation type="submission" date="2022-12" db="EMBL/GenBank/DDBJ databases">
        <authorList>
            <person name="Alioto T."/>
            <person name="Alioto T."/>
            <person name="Gomez Garrido J."/>
        </authorList>
    </citation>
    <scope>NUCLEOTIDE SEQUENCE</scope>
</reference>
<evidence type="ECO:0000313" key="1">
    <source>
        <dbReference type="EMBL" id="CAI5771222.1"/>
    </source>
</evidence>
<sequence length="113" mass="13014">MHDFCHAQYTISTQNTHPVVPKTTYHHSTRLLCKHSALGQFVMLVAGYTVTLRQEQFPHSPFHTDLPSKTTDRISSQLGLFNLFQFAAAGRVQPRRMLSIKIKLFSLVLEWFI</sequence>
<dbReference type="AlphaFoldDB" id="A0AA35K5I5"/>
<name>A0AA35K5I5_9SAUR</name>